<dbReference type="VEuPathDB" id="TriTrypDB:ADEAN_000237600"/>
<organism evidence="2 3">
    <name type="scientific">Angomonas deanei</name>
    <dbReference type="NCBI Taxonomy" id="59799"/>
    <lineage>
        <taxon>Eukaryota</taxon>
        <taxon>Discoba</taxon>
        <taxon>Euglenozoa</taxon>
        <taxon>Kinetoplastea</taxon>
        <taxon>Metakinetoplastina</taxon>
        <taxon>Trypanosomatida</taxon>
        <taxon>Trypanosomatidae</taxon>
        <taxon>Strigomonadinae</taxon>
        <taxon>Angomonas</taxon>
    </lineage>
</organism>
<feature type="region of interest" description="Disordered" evidence="1">
    <location>
        <begin position="252"/>
        <end position="470"/>
    </location>
</feature>
<evidence type="ECO:0000313" key="3">
    <source>
        <dbReference type="Proteomes" id="UP000515908"/>
    </source>
</evidence>
<proteinExistence type="predicted"/>
<accession>A0A7G2C862</accession>
<dbReference type="Proteomes" id="UP000515908">
    <property type="component" value="Chromosome 04"/>
</dbReference>
<evidence type="ECO:0000256" key="1">
    <source>
        <dbReference type="SAM" id="MobiDB-lite"/>
    </source>
</evidence>
<evidence type="ECO:0000313" key="2">
    <source>
        <dbReference type="EMBL" id="CAD2214923.1"/>
    </source>
</evidence>
<dbReference type="EMBL" id="LR877148">
    <property type="protein sequence ID" value="CAD2214923.1"/>
    <property type="molecule type" value="Genomic_DNA"/>
</dbReference>
<reference evidence="2 3" key="1">
    <citation type="submission" date="2020-08" db="EMBL/GenBank/DDBJ databases">
        <authorList>
            <person name="Newling K."/>
            <person name="Davey J."/>
            <person name="Forrester S."/>
        </authorList>
    </citation>
    <scope>NUCLEOTIDE SEQUENCE [LARGE SCALE GENOMIC DNA]</scope>
    <source>
        <strain evidence="3">Crithidia deanei Carvalho (ATCC PRA-265)</strain>
    </source>
</reference>
<protein>
    <submittedName>
        <fullName evidence="2">Uncharacterized protein</fullName>
    </submittedName>
</protein>
<feature type="compositionally biased region" description="Polar residues" evidence="1">
    <location>
        <begin position="387"/>
        <end position="398"/>
    </location>
</feature>
<feature type="compositionally biased region" description="Basic residues" evidence="1">
    <location>
        <begin position="22"/>
        <end position="38"/>
    </location>
</feature>
<gene>
    <name evidence="2" type="ORF">ADEAN_000237600</name>
</gene>
<name>A0A7G2C862_9TRYP</name>
<feature type="compositionally biased region" description="Polar residues" evidence="1">
    <location>
        <begin position="206"/>
        <end position="224"/>
    </location>
</feature>
<feature type="compositionally biased region" description="Polar residues" evidence="1">
    <location>
        <begin position="252"/>
        <end position="272"/>
    </location>
</feature>
<sequence length="470" mass="50137">MSSAPSRQRKKVTNVNVPAKKAVPKKKPSAKSSKKIVKRTSEDALMGRGPSPLVRRSFEEDGELFSPEEIAYYSSWAPFSPPDMRSITELTMDERNLLCGVQPGSDRASLFQYFEDQFAQRYLANSAAAAAGVDHKAQSWPAKGRMDQRWAPLSVPDSIISSRPSTAGPGLSSGARRSLPSPPSVKSYDAMGTAPPSAVQALASGADSTTKYSSVSGDSVTDGTMNPPPWVTNTNKSKLPGITLDLDTIQSASPNELSPRQGTPGSTSSRSKVVSVMSPSKDEGRHRGRGGLAASGKPVGTNTISRKFGELENDLEELLSPGAGRKKGPRASSLDTGQHIGANTINRKLNALEDELGELNMSPTSSPRRSRPSTSREEKQAGRINRLLSSETPVTNKSPQRRRRSSDGTDKTSGKRTSKSGERPFLPNGRVVVLSLGPVAPGGRRLQSPQGKAKRRSNGSTSLPPLGKAR</sequence>
<feature type="region of interest" description="Disordered" evidence="1">
    <location>
        <begin position="1"/>
        <end position="57"/>
    </location>
</feature>
<keyword evidence="3" id="KW-1185">Reference proteome</keyword>
<feature type="region of interest" description="Disordered" evidence="1">
    <location>
        <begin position="155"/>
        <end position="239"/>
    </location>
</feature>
<dbReference type="AlphaFoldDB" id="A0A7G2C862"/>
<feature type="compositionally biased region" description="Polar residues" evidence="1">
    <location>
        <begin position="333"/>
        <end position="347"/>
    </location>
</feature>